<dbReference type="InterPro" id="IPR010621">
    <property type="entry name" value="DUF1214"/>
</dbReference>
<evidence type="ECO:0000259" key="1">
    <source>
        <dbReference type="Pfam" id="PF06742"/>
    </source>
</evidence>
<protein>
    <submittedName>
        <fullName evidence="3">DUF1254 domain-containing protein</fullName>
    </submittedName>
</protein>
<organism evidence="3 4">
    <name type="scientific">Streptomyces yanii</name>
    <dbReference type="NCBI Taxonomy" id="78510"/>
    <lineage>
        <taxon>Bacteria</taxon>
        <taxon>Bacillati</taxon>
        <taxon>Actinomycetota</taxon>
        <taxon>Actinomycetes</taxon>
        <taxon>Kitasatosporales</taxon>
        <taxon>Streptomycetaceae</taxon>
        <taxon>Streptomyces</taxon>
    </lineage>
</organism>
<gene>
    <name evidence="3" type="ORF">ACFFTL_22645</name>
</gene>
<evidence type="ECO:0000259" key="2">
    <source>
        <dbReference type="Pfam" id="PF06863"/>
    </source>
</evidence>
<name>A0ABV5RAW9_9ACTN</name>
<dbReference type="SUPFAM" id="SSF160935">
    <property type="entry name" value="VPA0735-like"/>
    <property type="match status" value="1"/>
</dbReference>
<reference evidence="3 4" key="1">
    <citation type="submission" date="2024-09" db="EMBL/GenBank/DDBJ databases">
        <authorList>
            <person name="Sun Q."/>
            <person name="Mori K."/>
        </authorList>
    </citation>
    <scope>NUCLEOTIDE SEQUENCE [LARGE SCALE GENOMIC DNA]</scope>
    <source>
        <strain evidence="3 4">JCM 3331</strain>
    </source>
</reference>
<dbReference type="RefSeq" id="WP_345512987.1">
    <property type="nucleotide sequence ID" value="NZ_BAAAXD010000019.1"/>
</dbReference>
<keyword evidence="4" id="KW-1185">Reference proteome</keyword>
<dbReference type="InterPro" id="IPR037049">
    <property type="entry name" value="DUF1214_C_sf"/>
</dbReference>
<dbReference type="PANTHER" id="PTHR36509">
    <property type="entry name" value="BLL3101 PROTEIN"/>
    <property type="match status" value="1"/>
</dbReference>
<dbReference type="InterPro" id="IPR037050">
    <property type="entry name" value="DUF1254_sf"/>
</dbReference>
<proteinExistence type="predicted"/>
<dbReference type="Pfam" id="PF06742">
    <property type="entry name" value="DUF1214"/>
    <property type="match status" value="1"/>
</dbReference>
<dbReference type="Pfam" id="PF06863">
    <property type="entry name" value="DUF1254"/>
    <property type="match status" value="1"/>
</dbReference>
<evidence type="ECO:0000313" key="4">
    <source>
        <dbReference type="Proteomes" id="UP001589710"/>
    </source>
</evidence>
<dbReference type="Gene3D" id="2.60.120.600">
    <property type="entry name" value="Domain of unknown function DUF1214, C-terminal domain"/>
    <property type="match status" value="1"/>
</dbReference>
<feature type="domain" description="DUF1214" evidence="1">
    <location>
        <begin position="325"/>
        <end position="432"/>
    </location>
</feature>
<dbReference type="EMBL" id="JBHMCG010000097">
    <property type="protein sequence ID" value="MFB9575010.1"/>
    <property type="molecule type" value="Genomic_DNA"/>
</dbReference>
<dbReference type="PANTHER" id="PTHR36509:SF2">
    <property type="entry name" value="BLL3101 PROTEIN"/>
    <property type="match status" value="1"/>
</dbReference>
<comment type="caution">
    <text evidence="3">The sequence shown here is derived from an EMBL/GenBank/DDBJ whole genome shotgun (WGS) entry which is preliminary data.</text>
</comment>
<evidence type="ECO:0000313" key="3">
    <source>
        <dbReference type="EMBL" id="MFB9575010.1"/>
    </source>
</evidence>
<dbReference type="InterPro" id="IPR010679">
    <property type="entry name" value="DUF1254"/>
</dbReference>
<sequence>MGEPIGQGGDLVALAAEAYVYGYPLVSGLSTVERSMQEGVGPLAPTPFNHFAHAGQLAAPDTHFAPVDHDTVCSMAQLDLSGGPIRLHVPDTGGAYYALQFVDTWTNNFAYVGRRATGTDAGDWFIVPPGWSGREPSGVRGVIDAPTSVVSVIGRNVCDGPDDITRVRALQEQYTLTYLEPGTHRTGLPAPDPDVPAELRFFEQLRVWLADFPPAAADCAYQDRFQPLGLLEEGPSPYVSAGSALVRALTEGMAQGRERVEAAARPTTVTGGGWEMDPHLYDYNLDHFGVGTIDSPEWKIADREASYLVRAVAARVALWGSHGYEAVCAHTSHDADGNPLSGAHSYVMRFEQLPPVEAFWSVTMYEASDHHPVANPAGRRSLGDRTPGLVRGADGSLTVHISKETPTDPAAAANWLPAPDGEFRPVLRFCMPGRAIIDGSYELPAIELS</sequence>
<feature type="domain" description="DUF1254" evidence="2">
    <location>
        <begin position="48"/>
        <end position="177"/>
    </location>
</feature>
<dbReference type="Gene3D" id="2.60.40.1610">
    <property type="entry name" value="Domain of unknown function DUF1254"/>
    <property type="match status" value="1"/>
</dbReference>
<dbReference type="Proteomes" id="UP001589710">
    <property type="component" value="Unassembled WGS sequence"/>
</dbReference>
<accession>A0ABV5RAW9</accession>